<dbReference type="InterPro" id="IPR011989">
    <property type="entry name" value="ARM-like"/>
</dbReference>
<accession>A0ABZ0LS79</accession>
<evidence type="ECO:0000313" key="2">
    <source>
        <dbReference type="Proteomes" id="UP001301731"/>
    </source>
</evidence>
<dbReference type="Gene3D" id="1.25.10.10">
    <property type="entry name" value="Leucine-rich Repeat Variant"/>
    <property type="match status" value="1"/>
</dbReference>
<gene>
    <name evidence="1" type="ORF">R2D22_13440</name>
</gene>
<dbReference type="Proteomes" id="UP001301731">
    <property type="component" value="Chromosome"/>
</dbReference>
<dbReference type="RefSeq" id="WP_318103376.1">
    <property type="nucleotide sequence ID" value="NZ_CP137573.1"/>
</dbReference>
<organism evidence="1 2">
    <name type="scientific">Streptomyces solicathayae</name>
    <dbReference type="NCBI Taxonomy" id="3081768"/>
    <lineage>
        <taxon>Bacteria</taxon>
        <taxon>Bacillati</taxon>
        <taxon>Actinomycetota</taxon>
        <taxon>Actinomycetes</taxon>
        <taxon>Kitasatosporales</taxon>
        <taxon>Streptomycetaceae</taxon>
        <taxon>Streptomyces</taxon>
    </lineage>
</organism>
<dbReference type="EMBL" id="CP137573">
    <property type="protein sequence ID" value="WOX22343.1"/>
    <property type="molecule type" value="Genomic_DNA"/>
</dbReference>
<sequence>MTETVTELAPEPDWGALKHAYGSAEDVPALLRAMGSEDADERAEAMDGLVSSLFHQGDVYPASAAALPYLVRLVLDGPGHRKELLWLVGGIAGGAGNRRVRAEVRRAVAEALPSLLPLATDDETGVRQAMVWLIAAAEDAALPLMPLLRARFDEERDADVRADLVTALGLLDPDDTARTARATALLDDPSEPPAVRLSAVTDLLRTAPLPLPTDLVRRAATTYREHPGEQYGERWPDLYRTLSDRLLDDPDAALLALAEGGPPLAGEVVERWRDRERRALPWLVADLTHPYEMHDVARLGEAFPGDEEQPWLTPHLASEDPELRAAAVVAAVRFRVPGALGHVLRLIDDLPDEDGTGHAVRAAAEVHGAAAEPVAARVADLLAAGAAPAREWAGVLEGFPQQAARCLPALVRLVPESAAACAALAAAVPHALPGDDTEAAVRVLYERATAGGEAAAFAYLQLTGDHGPALALVRDAVHGERGASALPLAGRLGPAAAELLPEAERHFGAVTRETRAVAAAAVWRITGRTQDTAPLLADVVARGRYTAGPRLDALHALTEMRLLPESARAAVEDLAHGPLRAAHVLGIFDDGARHPDAVLREAARRLLAAAGDS</sequence>
<proteinExistence type="predicted"/>
<dbReference type="SUPFAM" id="SSF48371">
    <property type="entry name" value="ARM repeat"/>
    <property type="match status" value="1"/>
</dbReference>
<reference evidence="1 2" key="1">
    <citation type="submission" date="2023-10" db="EMBL/GenBank/DDBJ databases">
        <title>The genome sequence of Streptomyces sp. HUAS YS2.</title>
        <authorList>
            <person name="Mo P."/>
        </authorList>
    </citation>
    <scope>NUCLEOTIDE SEQUENCE [LARGE SCALE GENOMIC DNA]</scope>
    <source>
        <strain evidence="1 2">HUAS YS2</strain>
    </source>
</reference>
<dbReference type="InterPro" id="IPR016024">
    <property type="entry name" value="ARM-type_fold"/>
</dbReference>
<name>A0ABZ0LS79_9ACTN</name>
<evidence type="ECO:0008006" key="3">
    <source>
        <dbReference type="Google" id="ProtNLM"/>
    </source>
</evidence>
<keyword evidence="2" id="KW-1185">Reference proteome</keyword>
<protein>
    <recommendedName>
        <fullName evidence="3">HEAT repeat domain-containing protein</fullName>
    </recommendedName>
</protein>
<evidence type="ECO:0000313" key="1">
    <source>
        <dbReference type="EMBL" id="WOX22343.1"/>
    </source>
</evidence>